<reference evidence="1 2" key="1">
    <citation type="journal article" date="2016" name="Proc. Natl. Acad. Sci. U.S.A.">
        <title>Comparative genomics of biotechnologically important yeasts.</title>
        <authorList>
            <person name="Riley R."/>
            <person name="Haridas S."/>
            <person name="Wolfe K.H."/>
            <person name="Lopes M.R."/>
            <person name="Hittinger C.T."/>
            <person name="Goeker M."/>
            <person name="Salamov A.A."/>
            <person name="Wisecaver J.H."/>
            <person name="Long T.M."/>
            <person name="Calvey C.H."/>
            <person name="Aerts A.L."/>
            <person name="Barry K.W."/>
            <person name="Choi C."/>
            <person name="Clum A."/>
            <person name="Coughlan A.Y."/>
            <person name="Deshpande S."/>
            <person name="Douglass A.P."/>
            <person name="Hanson S.J."/>
            <person name="Klenk H.-P."/>
            <person name="LaButti K.M."/>
            <person name="Lapidus A."/>
            <person name="Lindquist E.A."/>
            <person name="Lipzen A.M."/>
            <person name="Meier-Kolthoff J.P."/>
            <person name="Ohm R.A."/>
            <person name="Otillar R.P."/>
            <person name="Pangilinan J.L."/>
            <person name="Peng Y."/>
            <person name="Rokas A."/>
            <person name="Rosa C.A."/>
            <person name="Scheuner C."/>
            <person name="Sibirny A.A."/>
            <person name="Slot J.C."/>
            <person name="Stielow J.B."/>
            <person name="Sun H."/>
            <person name="Kurtzman C.P."/>
            <person name="Blackwell M."/>
            <person name="Grigoriev I.V."/>
            <person name="Jeffries T.W."/>
        </authorList>
    </citation>
    <scope>NUCLEOTIDE SEQUENCE [LARGE SCALE GENOMIC DNA]</scope>
    <source>
        <strain evidence="1 2">NRRL Y-11557</strain>
    </source>
</reference>
<protein>
    <submittedName>
        <fullName evidence="1">Uncharacterized protein</fullName>
    </submittedName>
</protein>
<accession>A0A1E3PYX3</accession>
<keyword evidence="2" id="KW-1185">Reference proteome</keyword>
<organism evidence="1 2">
    <name type="scientific">Lipomyces starkeyi NRRL Y-11557</name>
    <dbReference type="NCBI Taxonomy" id="675824"/>
    <lineage>
        <taxon>Eukaryota</taxon>
        <taxon>Fungi</taxon>
        <taxon>Dikarya</taxon>
        <taxon>Ascomycota</taxon>
        <taxon>Saccharomycotina</taxon>
        <taxon>Lipomycetes</taxon>
        <taxon>Lipomycetales</taxon>
        <taxon>Lipomycetaceae</taxon>
        <taxon>Lipomyces</taxon>
    </lineage>
</organism>
<dbReference type="AlphaFoldDB" id="A0A1E3PYX3"/>
<sequence>MFKTFKRCKITSFCSIVNEKSVIYRTARSPTNSYGQDLLLLLYYHFLPLVSLVSRASIISKSCILTVIKQSYWFIVVSQNKSSRFSISEYTTAPV</sequence>
<dbReference type="Proteomes" id="UP000094385">
    <property type="component" value="Unassembled WGS sequence"/>
</dbReference>
<proteinExistence type="predicted"/>
<dbReference type="EMBL" id="KV454299">
    <property type="protein sequence ID" value="ODQ70645.1"/>
    <property type="molecule type" value="Genomic_DNA"/>
</dbReference>
<gene>
    <name evidence="1" type="ORF">LIPSTDRAFT_155201</name>
</gene>
<name>A0A1E3PYX3_LIPST</name>
<evidence type="ECO:0000313" key="2">
    <source>
        <dbReference type="Proteomes" id="UP000094385"/>
    </source>
</evidence>
<evidence type="ECO:0000313" key="1">
    <source>
        <dbReference type="EMBL" id="ODQ70645.1"/>
    </source>
</evidence>